<dbReference type="Proteomes" id="UP000663882">
    <property type="component" value="Unassembled WGS sequence"/>
</dbReference>
<keyword evidence="2" id="KW-1133">Transmembrane helix</keyword>
<dbReference type="EMBL" id="CAJNOL010000397">
    <property type="protein sequence ID" value="CAF1046293.1"/>
    <property type="molecule type" value="Genomic_DNA"/>
</dbReference>
<evidence type="ECO:0000256" key="2">
    <source>
        <dbReference type="SAM" id="Phobius"/>
    </source>
</evidence>
<dbReference type="OrthoDB" id="6093252at2759"/>
<dbReference type="Proteomes" id="UP000663864">
    <property type="component" value="Unassembled WGS sequence"/>
</dbReference>
<dbReference type="Proteomes" id="UP000663854">
    <property type="component" value="Unassembled WGS sequence"/>
</dbReference>
<evidence type="ECO:0000313" key="11">
    <source>
        <dbReference type="Proteomes" id="UP000663889"/>
    </source>
</evidence>
<evidence type="ECO:0000313" key="9">
    <source>
        <dbReference type="EMBL" id="CAF3583246.1"/>
    </source>
</evidence>
<gene>
    <name evidence="9" type="ORF">FNK824_LOCUS2538</name>
    <name evidence="6" type="ORF">JXQ802_LOCUS16412</name>
    <name evidence="7" type="ORF">JXQ802_LOCUS17122</name>
    <name evidence="5" type="ORF">PYM288_LOCUS11951</name>
    <name evidence="8" type="ORF">RFH988_LOCUS22137</name>
    <name evidence="4" type="ORF">SEV965_LOCUS6049</name>
    <name evidence="3" type="ORF">ZHD862_LOCUS4158</name>
</gene>
<feature type="region of interest" description="Disordered" evidence="1">
    <location>
        <begin position="68"/>
        <end position="89"/>
    </location>
</feature>
<dbReference type="Proteomes" id="UP000663889">
    <property type="component" value="Unassembled WGS sequence"/>
</dbReference>
<keyword evidence="2" id="KW-0812">Transmembrane</keyword>
<feature type="transmembrane region" description="Helical" evidence="2">
    <location>
        <begin position="41"/>
        <end position="60"/>
    </location>
</feature>
<reference evidence="4" key="1">
    <citation type="submission" date="2021-02" db="EMBL/GenBank/DDBJ databases">
        <authorList>
            <person name="Nowell W R."/>
        </authorList>
    </citation>
    <scope>NUCLEOTIDE SEQUENCE</scope>
</reference>
<evidence type="ECO:0000313" key="5">
    <source>
        <dbReference type="EMBL" id="CAF0947769.1"/>
    </source>
</evidence>
<dbReference type="Proteomes" id="UP000663870">
    <property type="component" value="Unassembled WGS sequence"/>
</dbReference>
<comment type="caution">
    <text evidence="4">The sequence shown here is derived from an EMBL/GenBank/DDBJ whole genome shotgun (WGS) entry which is preliminary data.</text>
</comment>
<accession>A0A814A9P5</accession>
<dbReference type="EMBL" id="CAJNOL010000428">
    <property type="protein sequence ID" value="CAF1060094.1"/>
    <property type="molecule type" value="Genomic_DNA"/>
</dbReference>
<dbReference type="EMBL" id="CAJNOO010001456">
    <property type="protein sequence ID" value="CAF1155256.1"/>
    <property type="molecule type" value="Genomic_DNA"/>
</dbReference>
<evidence type="ECO:0000256" key="1">
    <source>
        <dbReference type="SAM" id="MobiDB-lite"/>
    </source>
</evidence>
<evidence type="ECO:0000313" key="10">
    <source>
        <dbReference type="Proteomes" id="UP000663870"/>
    </source>
</evidence>
<evidence type="ECO:0000313" key="4">
    <source>
        <dbReference type="EMBL" id="CAF0909215.1"/>
    </source>
</evidence>
<evidence type="ECO:0000313" key="8">
    <source>
        <dbReference type="EMBL" id="CAF1155256.1"/>
    </source>
</evidence>
<protein>
    <submittedName>
        <fullName evidence="4">Uncharacterized protein</fullName>
    </submittedName>
</protein>
<evidence type="ECO:0000313" key="6">
    <source>
        <dbReference type="EMBL" id="CAF1046293.1"/>
    </source>
</evidence>
<sequence length="89" mass="10091">MSSLLTQVVRRQALMMMPRRAESSLIQAGPPITKLTKTEKLTVLGMFFLVPMIYPLYVMANLQKYNGSNRTLAKKKKQSSKTEKKQSGK</sequence>
<evidence type="ECO:0000313" key="7">
    <source>
        <dbReference type="EMBL" id="CAF1060094.1"/>
    </source>
</evidence>
<keyword evidence="2" id="KW-0472">Membrane</keyword>
<dbReference type="EMBL" id="CAJNOH010000213">
    <property type="protein sequence ID" value="CAF0947769.1"/>
    <property type="molecule type" value="Genomic_DNA"/>
</dbReference>
<proteinExistence type="predicted"/>
<dbReference type="EMBL" id="CAJOBE010000156">
    <property type="protein sequence ID" value="CAF3583246.1"/>
    <property type="molecule type" value="Genomic_DNA"/>
</dbReference>
<evidence type="ECO:0000313" key="3">
    <source>
        <dbReference type="EMBL" id="CAF0836672.1"/>
    </source>
</evidence>
<dbReference type="EMBL" id="CAJNOU010000193">
    <property type="protein sequence ID" value="CAF0909215.1"/>
    <property type="molecule type" value="Genomic_DNA"/>
</dbReference>
<feature type="compositionally biased region" description="Basic and acidic residues" evidence="1">
    <location>
        <begin position="80"/>
        <end position="89"/>
    </location>
</feature>
<dbReference type="AlphaFoldDB" id="A0A814A9P5"/>
<dbReference type="EMBL" id="CAJNOT010000097">
    <property type="protein sequence ID" value="CAF0836672.1"/>
    <property type="molecule type" value="Genomic_DNA"/>
</dbReference>
<name>A0A814A9P5_9BILA</name>
<keyword evidence="10" id="KW-1185">Reference proteome</keyword>
<dbReference type="Proteomes" id="UP000663874">
    <property type="component" value="Unassembled WGS sequence"/>
</dbReference>
<organism evidence="4 11">
    <name type="scientific">Rotaria sordida</name>
    <dbReference type="NCBI Taxonomy" id="392033"/>
    <lineage>
        <taxon>Eukaryota</taxon>
        <taxon>Metazoa</taxon>
        <taxon>Spiralia</taxon>
        <taxon>Gnathifera</taxon>
        <taxon>Rotifera</taxon>
        <taxon>Eurotatoria</taxon>
        <taxon>Bdelloidea</taxon>
        <taxon>Philodinida</taxon>
        <taxon>Philodinidae</taxon>
        <taxon>Rotaria</taxon>
    </lineage>
</organism>